<accession>A0A7S1BI02</accession>
<dbReference type="EMBL" id="HBFR01020876">
    <property type="protein sequence ID" value="CAD8887832.1"/>
    <property type="molecule type" value="Transcribed_RNA"/>
</dbReference>
<dbReference type="InterPro" id="IPR012132">
    <property type="entry name" value="GMC_OxRdtase"/>
</dbReference>
<evidence type="ECO:0000256" key="2">
    <source>
        <dbReference type="ARBA" id="ARBA00010790"/>
    </source>
</evidence>
<keyword evidence="4" id="KW-0274">FAD</keyword>
<name>A0A7S1BI02_9STRA</name>
<gene>
    <name evidence="6" type="ORF">CHYS00102_LOCUS15030</name>
</gene>
<reference evidence="6" key="1">
    <citation type="submission" date="2021-01" db="EMBL/GenBank/DDBJ databases">
        <authorList>
            <person name="Corre E."/>
            <person name="Pelletier E."/>
            <person name="Niang G."/>
            <person name="Scheremetjew M."/>
            <person name="Finn R."/>
            <person name="Kale V."/>
            <person name="Holt S."/>
            <person name="Cochrane G."/>
            <person name="Meng A."/>
            <person name="Brown T."/>
            <person name="Cohen L."/>
        </authorList>
    </citation>
    <scope>NUCLEOTIDE SEQUENCE</scope>
    <source>
        <strain evidence="6">308</strain>
    </source>
</reference>
<keyword evidence="3" id="KW-0285">Flavoprotein</keyword>
<dbReference type="GO" id="GO:0019285">
    <property type="term" value="P:glycine betaine biosynthetic process from choline"/>
    <property type="evidence" value="ECO:0007669"/>
    <property type="project" value="TreeGrafter"/>
</dbReference>
<feature type="domain" description="Glucose-methanol-choline oxidoreductase N-terminal" evidence="5">
    <location>
        <begin position="13"/>
        <end position="27"/>
    </location>
</feature>
<dbReference type="PANTHER" id="PTHR11552">
    <property type="entry name" value="GLUCOSE-METHANOL-CHOLINE GMC OXIDOREDUCTASE"/>
    <property type="match status" value="1"/>
</dbReference>
<dbReference type="GO" id="GO:0008812">
    <property type="term" value="F:choline dehydrogenase activity"/>
    <property type="evidence" value="ECO:0007669"/>
    <property type="project" value="TreeGrafter"/>
</dbReference>
<dbReference type="InterPro" id="IPR036188">
    <property type="entry name" value="FAD/NAD-bd_sf"/>
</dbReference>
<dbReference type="Gene3D" id="3.50.50.60">
    <property type="entry name" value="FAD/NAD(P)-binding domain"/>
    <property type="match status" value="1"/>
</dbReference>
<proteinExistence type="inferred from homology"/>
<dbReference type="Pfam" id="PF00732">
    <property type="entry name" value="GMC_oxred_N"/>
    <property type="match status" value="1"/>
</dbReference>
<evidence type="ECO:0000256" key="4">
    <source>
        <dbReference type="ARBA" id="ARBA00022827"/>
    </source>
</evidence>
<evidence type="ECO:0000256" key="3">
    <source>
        <dbReference type="ARBA" id="ARBA00022630"/>
    </source>
</evidence>
<dbReference type="InterPro" id="IPR000172">
    <property type="entry name" value="GMC_OxRdtase_N"/>
</dbReference>
<dbReference type="AlphaFoldDB" id="A0A7S1BI02"/>
<comment type="similarity">
    <text evidence="2">Belongs to the GMC oxidoreductase family.</text>
</comment>
<sequence>MLKEGGEVLLTGGAIGSPQLLMCSGVGPASHLKEHGVEVVEDLPGVGENLQDHPSGLVSFGTPKRGISVTSKLRIPGTKLTNPLHILKWLFFGTGLLTSTGCDHGAFVKTPAATDGQADLQIRFIAGRALTPDAMTTYSVFRNTKHVKDGYTFQTIAARARSRGNVRLASSNTNVKPSIFAGYLTDPNDLITIREGIKLGRRLGNMAEWGDYKGEEVYPGPEVQTDEQIDEYIRNTVHSANALVGTCKMGADDMSVVGFDLKVHGINGVRVVDASVIPKIMGGQTGTPVVMIAERAAAFLKNSSLAPKSVVRTTPAPELATITPRASAAAAAAATPTVTATATATAAATETPELAAAA</sequence>
<dbReference type="PANTHER" id="PTHR11552:SF147">
    <property type="entry name" value="CHOLINE DEHYDROGENASE, MITOCHONDRIAL"/>
    <property type="match status" value="1"/>
</dbReference>
<dbReference type="Gene3D" id="3.30.560.10">
    <property type="entry name" value="Glucose Oxidase, domain 3"/>
    <property type="match status" value="1"/>
</dbReference>
<evidence type="ECO:0000259" key="5">
    <source>
        <dbReference type="PROSITE" id="PS00624"/>
    </source>
</evidence>
<organism evidence="6">
    <name type="scientific">Corethron hystrix</name>
    <dbReference type="NCBI Taxonomy" id="216773"/>
    <lineage>
        <taxon>Eukaryota</taxon>
        <taxon>Sar</taxon>
        <taxon>Stramenopiles</taxon>
        <taxon>Ochrophyta</taxon>
        <taxon>Bacillariophyta</taxon>
        <taxon>Coscinodiscophyceae</taxon>
        <taxon>Corethrophycidae</taxon>
        <taxon>Corethrales</taxon>
        <taxon>Corethraceae</taxon>
        <taxon>Corethron</taxon>
    </lineage>
</organism>
<dbReference type="SUPFAM" id="SSF51905">
    <property type="entry name" value="FAD/NAD(P)-binding domain"/>
    <property type="match status" value="1"/>
</dbReference>
<dbReference type="GO" id="GO:0016020">
    <property type="term" value="C:membrane"/>
    <property type="evidence" value="ECO:0007669"/>
    <property type="project" value="TreeGrafter"/>
</dbReference>
<dbReference type="GO" id="GO:0050660">
    <property type="term" value="F:flavin adenine dinucleotide binding"/>
    <property type="evidence" value="ECO:0007669"/>
    <property type="project" value="InterPro"/>
</dbReference>
<evidence type="ECO:0000256" key="1">
    <source>
        <dbReference type="ARBA" id="ARBA00001974"/>
    </source>
</evidence>
<protein>
    <recommendedName>
        <fullName evidence="5">Glucose-methanol-choline oxidoreductase N-terminal domain-containing protein</fullName>
    </recommendedName>
</protein>
<evidence type="ECO:0000313" key="6">
    <source>
        <dbReference type="EMBL" id="CAD8887832.1"/>
    </source>
</evidence>
<dbReference type="PROSITE" id="PS00624">
    <property type="entry name" value="GMC_OXRED_2"/>
    <property type="match status" value="1"/>
</dbReference>
<dbReference type="SUPFAM" id="SSF54373">
    <property type="entry name" value="FAD-linked reductases, C-terminal domain"/>
    <property type="match status" value="1"/>
</dbReference>
<dbReference type="InterPro" id="IPR007867">
    <property type="entry name" value="GMC_OxRtase_C"/>
</dbReference>
<comment type="cofactor">
    <cofactor evidence="1">
        <name>FAD</name>
        <dbReference type="ChEBI" id="CHEBI:57692"/>
    </cofactor>
</comment>
<dbReference type="Pfam" id="PF05199">
    <property type="entry name" value="GMC_oxred_C"/>
    <property type="match status" value="1"/>
</dbReference>